<proteinExistence type="predicted"/>
<keyword evidence="5" id="KW-1185">Reference proteome</keyword>
<accession>A0A521CH30</accession>
<gene>
    <name evidence="4" type="ORF">SAMN06265350_10468</name>
</gene>
<keyword evidence="1 2" id="KW-0732">Signal</keyword>
<protein>
    <submittedName>
        <fullName evidence="4">Outer membrane protein beta-barrel domain-containing protein</fullName>
    </submittedName>
</protein>
<evidence type="ECO:0000259" key="3">
    <source>
        <dbReference type="Pfam" id="PF13505"/>
    </source>
</evidence>
<feature type="signal peptide" evidence="2">
    <location>
        <begin position="1"/>
        <end position="23"/>
    </location>
</feature>
<dbReference type="InterPro" id="IPR027385">
    <property type="entry name" value="Beta-barrel_OMP"/>
</dbReference>
<name>A0A521CH30_9SPHI</name>
<sequence length="178" mass="19735">MKILRLFLLSLFMIIICSSAINAQQLGVRSGWNFSKVTGGDLPDKDNNNGWYIGVTYEMPFIVKDLLYLVPEVQYSQQGFGNVNLDYISVPILAKIYLVKIISLELGPQFGFNIGDNAPADLNYSIKTFDPAWAAGLAINLPFRLSISGRYVGSFSEVVEGTGSKNMLFQAGLSFRFK</sequence>
<evidence type="ECO:0000256" key="2">
    <source>
        <dbReference type="SAM" id="SignalP"/>
    </source>
</evidence>
<reference evidence="4 5" key="1">
    <citation type="submission" date="2017-05" db="EMBL/GenBank/DDBJ databases">
        <authorList>
            <person name="Varghese N."/>
            <person name="Submissions S."/>
        </authorList>
    </citation>
    <scope>NUCLEOTIDE SEQUENCE [LARGE SCALE GENOMIC DNA]</scope>
    <source>
        <strain evidence="4 5">DSM 21342</strain>
    </source>
</reference>
<dbReference type="Proteomes" id="UP000315971">
    <property type="component" value="Unassembled WGS sequence"/>
</dbReference>
<dbReference type="Pfam" id="PF13505">
    <property type="entry name" value="OMP_b-brl"/>
    <property type="match status" value="1"/>
</dbReference>
<evidence type="ECO:0000313" key="4">
    <source>
        <dbReference type="EMBL" id="SMO58767.1"/>
    </source>
</evidence>
<dbReference type="OrthoDB" id="753334at2"/>
<dbReference type="EMBL" id="FXSZ01000004">
    <property type="protein sequence ID" value="SMO58767.1"/>
    <property type="molecule type" value="Genomic_DNA"/>
</dbReference>
<organism evidence="4 5">
    <name type="scientific">Solitalea koreensis</name>
    <dbReference type="NCBI Taxonomy" id="543615"/>
    <lineage>
        <taxon>Bacteria</taxon>
        <taxon>Pseudomonadati</taxon>
        <taxon>Bacteroidota</taxon>
        <taxon>Sphingobacteriia</taxon>
        <taxon>Sphingobacteriales</taxon>
        <taxon>Sphingobacteriaceae</taxon>
        <taxon>Solitalea</taxon>
    </lineage>
</organism>
<evidence type="ECO:0000256" key="1">
    <source>
        <dbReference type="ARBA" id="ARBA00022729"/>
    </source>
</evidence>
<feature type="domain" description="Outer membrane protein beta-barrel" evidence="3">
    <location>
        <begin position="11"/>
        <end position="177"/>
    </location>
</feature>
<dbReference type="AlphaFoldDB" id="A0A521CH30"/>
<evidence type="ECO:0000313" key="5">
    <source>
        <dbReference type="Proteomes" id="UP000315971"/>
    </source>
</evidence>
<feature type="chain" id="PRO_5021881597" evidence="2">
    <location>
        <begin position="24"/>
        <end position="178"/>
    </location>
</feature>
<dbReference type="RefSeq" id="WP_142602970.1">
    <property type="nucleotide sequence ID" value="NZ_FXSZ01000004.1"/>
</dbReference>